<evidence type="ECO:0000313" key="1">
    <source>
        <dbReference type="EMBL" id="TKI84203.1"/>
    </source>
</evidence>
<dbReference type="AlphaFoldDB" id="A0A4V5TS05"/>
<gene>
    <name evidence="1" type="ORF">FC701_14840</name>
</gene>
<dbReference type="EMBL" id="SZOD01000332">
    <property type="protein sequence ID" value="TKI84203.1"/>
    <property type="molecule type" value="Genomic_DNA"/>
</dbReference>
<name>A0A4V5TS05_BACMY</name>
<dbReference type="RefSeq" id="WP_137057914.1">
    <property type="nucleotide sequence ID" value="NZ_SZOD01000332.1"/>
</dbReference>
<dbReference type="Proteomes" id="UP000305524">
    <property type="component" value="Unassembled WGS sequence"/>
</dbReference>
<protein>
    <submittedName>
        <fullName evidence="1">Glyoxalase</fullName>
    </submittedName>
</protein>
<proteinExistence type="predicted"/>
<reference evidence="1 2" key="1">
    <citation type="journal article" date="2019" name="Environ. Microbiol.">
        <title>An active ?-lactamase is a part of an orchestrated cell wall stress resistance network of Bacillus subtilis and related rhizosphere species.</title>
        <authorList>
            <person name="Bucher T."/>
            <person name="Keren-Paz A."/>
            <person name="Hausser J."/>
            <person name="Olender T."/>
            <person name="Cytryn E."/>
            <person name="Kolodkin-Gal I."/>
        </authorList>
    </citation>
    <scope>NUCLEOTIDE SEQUENCE [LARGE SCALE GENOMIC DNA]</scope>
    <source>
        <strain evidence="1 2">I186</strain>
    </source>
</reference>
<organism evidence="1 2">
    <name type="scientific">Bacillus mycoides</name>
    <dbReference type="NCBI Taxonomy" id="1405"/>
    <lineage>
        <taxon>Bacteria</taxon>
        <taxon>Bacillati</taxon>
        <taxon>Bacillota</taxon>
        <taxon>Bacilli</taxon>
        <taxon>Bacillales</taxon>
        <taxon>Bacillaceae</taxon>
        <taxon>Bacillus</taxon>
        <taxon>Bacillus cereus group</taxon>
    </lineage>
</organism>
<sequence>MQKVIEEYINHLKQSAVENRKESDKAYENGDLGLSGYLRGHWIANEGIAIALETILSQHREKSVGSDLLK</sequence>
<evidence type="ECO:0000313" key="2">
    <source>
        <dbReference type="Proteomes" id="UP000305524"/>
    </source>
</evidence>
<comment type="caution">
    <text evidence="1">The sequence shown here is derived from an EMBL/GenBank/DDBJ whole genome shotgun (WGS) entry which is preliminary data.</text>
</comment>
<accession>A0A4V5TS05</accession>